<name>A0A5C1NM72_9GAMM</name>
<protein>
    <submittedName>
        <fullName evidence="2">Uncharacterized protein</fullName>
    </submittedName>
</protein>
<dbReference type="OrthoDB" id="6171523at2"/>
<dbReference type="Proteomes" id="UP000324285">
    <property type="component" value="Chromosome"/>
</dbReference>
<keyword evidence="3" id="KW-1185">Reference proteome</keyword>
<keyword evidence="1" id="KW-0732">Signal</keyword>
<reference evidence="2" key="1">
    <citation type="submission" date="2021-02" db="EMBL/GenBank/DDBJ databases">
        <title>Strain Y2R2, a novel species of the genus Halomonas.</title>
        <authorList>
            <person name="Huang H."/>
        </authorList>
    </citation>
    <scope>NUCLEOTIDE SEQUENCE</scope>
    <source>
        <strain evidence="2">Y2R2</strain>
    </source>
</reference>
<evidence type="ECO:0000313" key="2">
    <source>
        <dbReference type="EMBL" id="QEM83623.1"/>
    </source>
</evidence>
<feature type="signal peptide" evidence="1">
    <location>
        <begin position="1"/>
        <end position="32"/>
    </location>
</feature>
<dbReference type="AlphaFoldDB" id="A0A5C1NM72"/>
<feature type="chain" id="PRO_5022798642" evidence="1">
    <location>
        <begin position="33"/>
        <end position="192"/>
    </location>
</feature>
<dbReference type="KEGG" id="hbh:E4T21_20180"/>
<evidence type="ECO:0000256" key="1">
    <source>
        <dbReference type="SAM" id="SignalP"/>
    </source>
</evidence>
<dbReference type="RefSeq" id="WP_149286745.1">
    <property type="nucleotide sequence ID" value="NZ_CP038437.2"/>
</dbReference>
<sequence>MHFPLSLGQRCPRILAVLTTLSCISLASIAQAVSFNTQQQQQHQDWESLVVSLGQEHHIRAVERSSYTDAMLSINATPGRCTQHWLEMRSDLGEQQAVSGQVNEVPADVLIDENSAMTGRVALSTERGDDGLYLRFHDIDMPLLEAQMSTGQQLHLRIRMSENLDDYWFMTFSLSGANEALSRMRELCQSSR</sequence>
<gene>
    <name evidence="2" type="ORF">E4T21_20180</name>
</gene>
<evidence type="ECO:0000313" key="3">
    <source>
        <dbReference type="Proteomes" id="UP000324285"/>
    </source>
</evidence>
<organism evidence="2 3">
    <name type="scientific">Halomonas binhaiensis</name>
    <dbReference type="NCBI Taxonomy" id="2562282"/>
    <lineage>
        <taxon>Bacteria</taxon>
        <taxon>Pseudomonadati</taxon>
        <taxon>Pseudomonadota</taxon>
        <taxon>Gammaproteobacteria</taxon>
        <taxon>Oceanospirillales</taxon>
        <taxon>Halomonadaceae</taxon>
        <taxon>Halomonas</taxon>
    </lineage>
</organism>
<proteinExistence type="predicted"/>
<accession>A0A5C1NM72</accession>
<dbReference type="EMBL" id="CP038437">
    <property type="protein sequence ID" value="QEM83623.1"/>
    <property type="molecule type" value="Genomic_DNA"/>
</dbReference>